<feature type="compositionally biased region" description="Polar residues" evidence="1">
    <location>
        <begin position="37"/>
        <end position="51"/>
    </location>
</feature>
<name>A0A7S3VLU8_DUNTE</name>
<feature type="compositionally biased region" description="Low complexity" evidence="1">
    <location>
        <begin position="1"/>
        <end position="15"/>
    </location>
</feature>
<dbReference type="PANTHER" id="PTHR35320:SF1">
    <property type="entry name" value="ATP-DEPENDENT CLP PROTEASE ATP-BINDING SUBUNIT"/>
    <property type="match status" value="1"/>
</dbReference>
<reference evidence="2" key="1">
    <citation type="submission" date="2021-01" db="EMBL/GenBank/DDBJ databases">
        <authorList>
            <person name="Corre E."/>
            <person name="Pelletier E."/>
            <person name="Niang G."/>
            <person name="Scheremetjew M."/>
            <person name="Finn R."/>
            <person name="Kale V."/>
            <person name="Holt S."/>
            <person name="Cochrane G."/>
            <person name="Meng A."/>
            <person name="Brown T."/>
            <person name="Cohen L."/>
        </authorList>
    </citation>
    <scope>NUCLEOTIDE SEQUENCE</scope>
    <source>
        <strain evidence="2">CCMP1320</strain>
    </source>
</reference>
<evidence type="ECO:0000313" key="2">
    <source>
        <dbReference type="EMBL" id="CAE0493907.1"/>
    </source>
</evidence>
<dbReference type="EMBL" id="HBIP01015457">
    <property type="protein sequence ID" value="CAE0493907.1"/>
    <property type="molecule type" value="Transcribed_RNA"/>
</dbReference>
<accession>A0A7S3VLU8</accession>
<sequence length="242" mass="26277">MFLQNTTSSSLSTRSTKADSGLRPNLLQHNVKRRKAQSLSRIRPQASSASQEPVIDVSPTSPAPSRVRLITTDNCELGVSLYPNFGYKAAGGGGNGTVTDLGNGFLRVTWDIDTLVIPDLDWRTGSLFRLPIPPPINIAIKPQRLEGTIKQDTGEVALDFDCEFFFTLGPLYAAPPLVINTLLTTESTRGRFREANGSRLNGNSVRLVGTSNVPKTGDFLLDAFLMLPTDALAIMDAQMILE</sequence>
<feature type="region of interest" description="Disordered" evidence="1">
    <location>
        <begin position="1"/>
        <end position="65"/>
    </location>
</feature>
<proteinExistence type="predicted"/>
<dbReference type="AlphaFoldDB" id="A0A7S3VLU8"/>
<evidence type="ECO:0000256" key="1">
    <source>
        <dbReference type="SAM" id="MobiDB-lite"/>
    </source>
</evidence>
<gene>
    <name evidence="2" type="ORF">DTER00134_LOCUS8980</name>
</gene>
<dbReference type="PANTHER" id="PTHR35320">
    <property type="entry name" value="ATP-DEPENDENT CLP PROTEASE ATP-BINDING SUBUNIT"/>
    <property type="match status" value="1"/>
</dbReference>
<organism evidence="2">
    <name type="scientific">Dunaliella tertiolecta</name>
    <name type="common">Green alga</name>
    <dbReference type="NCBI Taxonomy" id="3047"/>
    <lineage>
        <taxon>Eukaryota</taxon>
        <taxon>Viridiplantae</taxon>
        <taxon>Chlorophyta</taxon>
        <taxon>core chlorophytes</taxon>
        <taxon>Chlorophyceae</taxon>
        <taxon>CS clade</taxon>
        <taxon>Chlamydomonadales</taxon>
        <taxon>Dunaliellaceae</taxon>
        <taxon>Dunaliella</taxon>
    </lineage>
</organism>
<protein>
    <submittedName>
        <fullName evidence="2">Uncharacterized protein</fullName>
    </submittedName>
</protein>